<accession>A0ABU8QHH7</accession>
<sequence>MFLNMRLGGFRELLSCRTDAFSVIDMKITYVLKRPHIGGQRGFSSEKLNPTVD</sequence>
<name>A0ABU8QHH7_9RHOB</name>
<comment type="caution">
    <text evidence="1">The sequence shown here is derived from an EMBL/GenBank/DDBJ whole genome shotgun (WGS) entry which is preliminary data.</text>
</comment>
<dbReference type="RefSeq" id="WP_339403723.1">
    <property type="nucleotide sequence ID" value="NZ_JBBGAZ010000006.1"/>
</dbReference>
<dbReference type="Proteomes" id="UP001368270">
    <property type="component" value="Unassembled WGS sequence"/>
</dbReference>
<proteinExistence type="predicted"/>
<organism evidence="1 2">
    <name type="scientific">Cognatishimia coralii</name>
    <dbReference type="NCBI Taxonomy" id="3083254"/>
    <lineage>
        <taxon>Bacteria</taxon>
        <taxon>Pseudomonadati</taxon>
        <taxon>Pseudomonadota</taxon>
        <taxon>Alphaproteobacteria</taxon>
        <taxon>Rhodobacterales</taxon>
        <taxon>Paracoccaceae</taxon>
        <taxon>Cognatishimia</taxon>
    </lineage>
</organism>
<gene>
    <name evidence="1" type="ORF">WG622_11535</name>
</gene>
<keyword evidence="2" id="KW-1185">Reference proteome</keyword>
<evidence type="ECO:0000313" key="1">
    <source>
        <dbReference type="EMBL" id="MEJ5218879.1"/>
    </source>
</evidence>
<protein>
    <submittedName>
        <fullName evidence="1">Uncharacterized protein</fullName>
    </submittedName>
</protein>
<dbReference type="EMBL" id="JBBGAZ010000006">
    <property type="protein sequence ID" value="MEJ5218879.1"/>
    <property type="molecule type" value="Genomic_DNA"/>
</dbReference>
<evidence type="ECO:0000313" key="2">
    <source>
        <dbReference type="Proteomes" id="UP001368270"/>
    </source>
</evidence>
<reference evidence="1 2" key="1">
    <citation type="submission" date="2024-03" db="EMBL/GenBank/DDBJ databases">
        <title>Cognatishimia coralii sp. nov., a marine bacterium isolated from coral surrounding seawater.</title>
        <authorList>
            <person name="Liu X."/>
            <person name="Liu S."/>
            <person name="Sun H."/>
            <person name="Zhang Y."/>
        </authorList>
    </citation>
    <scope>NUCLEOTIDE SEQUENCE [LARGE SCALE GENOMIC DNA]</scope>
    <source>
        <strain evidence="1 2">D5M38</strain>
    </source>
</reference>